<reference evidence="4 5" key="2">
    <citation type="journal article" date="2020" name="Int. J. Syst. Evol. Microbiol.">
        <title>Sulfuracidifex tepidarius gen. nov., sp. nov. and transfer of Sulfolobus metallicus Huber and Stetter 1992 to the genus Sulfuracidifex as Sulfuracidifex metallicus comb. nov.</title>
        <authorList>
            <person name="Itoh T."/>
            <person name="Miura T."/>
            <person name="Sakai H.D."/>
            <person name="Kato S."/>
            <person name="Ohkuma M."/>
            <person name="Takashina T."/>
        </authorList>
    </citation>
    <scope>NUCLEOTIDE SEQUENCE</scope>
    <source>
        <strain evidence="3 5">IC-006</strain>
        <strain evidence="4">IC-007</strain>
    </source>
</reference>
<evidence type="ECO:0000256" key="2">
    <source>
        <dbReference type="ARBA" id="ARBA00023002"/>
    </source>
</evidence>
<dbReference type="Pfam" id="PF13561">
    <property type="entry name" value="adh_short_C2"/>
    <property type="match status" value="1"/>
</dbReference>
<dbReference type="Proteomes" id="UP000322983">
    <property type="component" value="Chromosome"/>
</dbReference>
<dbReference type="PANTHER" id="PTHR43477:SF1">
    <property type="entry name" value="DIHYDROANTICAPSIN 7-DEHYDROGENASE"/>
    <property type="match status" value="1"/>
</dbReference>
<dbReference type="InterPro" id="IPR036291">
    <property type="entry name" value="NAD(P)-bd_dom_sf"/>
</dbReference>
<dbReference type="NCBIfam" id="NF004453">
    <property type="entry name" value="PRK05786.1"/>
    <property type="match status" value="1"/>
</dbReference>
<dbReference type="Gene3D" id="3.40.50.720">
    <property type="entry name" value="NAD(P)-binding Rossmann-like Domain"/>
    <property type="match status" value="1"/>
</dbReference>
<dbReference type="PANTHER" id="PTHR43477">
    <property type="entry name" value="DIHYDROANTICAPSIN 7-DEHYDROGENASE"/>
    <property type="match status" value="1"/>
</dbReference>
<dbReference type="SUPFAM" id="SSF51735">
    <property type="entry name" value="NAD(P)-binding Rossmann-fold domains"/>
    <property type="match status" value="1"/>
</dbReference>
<evidence type="ECO:0000313" key="6">
    <source>
        <dbReference type="Proteomes" id="UP000325030"/>
    </source>
</evidence>
<evidence type="ECO:0000256" key="1">
    <source>
        <dbReference type="ARBA" id="ARBA00006484"/>
    </source>
</evidence>
<dbReference type="EMBL" id="AP018929">
    <property type="protein sequence ID" value="BBG22737.1"/>
    <property type="molecule type" value="Genomic_DNA"/>
</dbReference>
<organism evidence="4 6">
    <name type="scientific">Sulfuracidifex tepidarius</name>
    <dbReference type="NCBI Taxonomy" id="1294262"/>
    <lineage>
        <taxon>Archaea</taxon>
        <taxon>Thermoproteota</taxon>
        <taxon>Thermoprotei</taxon>
        <taxon>Sulfolobales</taxon>
        <taxon>Sulfolobaceae</taxon>
        <taxon>Sulfuracidifex</taxon>
    </lineage>
</organism>
<dbReference type="KEGG" id="step:IC006_0021"/>
<protein>
    <recommendedName>
        <fullName evidence="7">L-rhamnose 1-dehydrogenase</fullName>
    </recommendedName>
</protein>
<dbReference type="CDD" id="cd05233">
    <property type="entry name" value="SDR_c"/>
    <property type="match status" value="1"/>
</dbReference>
<dbReference type="RefSeq" id="WP_054845331.1">
    <property type="nucleotide sequence ID" value="NZ_AP018929.1"/>
</dbReference>
<accession>A0A510DRD5</accession>
<dbReference type="Proteomes" id="UP000325030">
    <property type="component" value="Chromosome"/>
</dbReference>
<evidence type="ECO:0000313" key="4">
    <source>
        <dbReference type="EMBL" id="BBG25516.1"/>
    </source>
</evidence>
<comment type="similarity">
    <text evidence="1">Belongs to the short-chain dehydrogenases/reductases (SDR) family.</text>
</comment>
<dbReference type="EMBL" id="AP018930">
    <property type="protein sequence ID" value="BBG25516.1"/>
    <property type="molecule type" value="Genomic_DNA"/>
</dbReference>
<dbReference type="PRINTS" id="PR00081">
    <property type="entry name" value="GDHRDH"/>
</dbReference>
<accession>A0A510DZ48</accession>
<dbReference type="AlphaFoldDB" id="A0A510DZ48"/>
<sequence length="240" mass="26246">MDQLLSGRKVGIIGVSEGLGYALAYFLLKDGAKVLINARNKEKLDKIESSLRKYGTIESFDASMENLENVDRLFNFAKEKLGGLDDLVVAIGGYIEDDIADPKGLDAMIDSQVKLQLRVISKSLNYLHSGSTIVMISSMRGIDKGLSNQLSYGVAKAAVAKSVQILASFLLEKGIRVVGIAPSVIDGKFEPEREWRKLRKLGEWKAPPEDFASVISILLSDRMEWVNGVVIPVDGGAFLK</sequence>
<keyword evidence="2" id="KW-0560">Oxidoreductase</keyword>
<dbReference type="STRING" id="1294262.GCA_001316085_00811"/>
<dbReference type="InterPro" id="IPR051122">
    <property type="entry name" value="SDR_DHRS6-like"/>
</dbReference>
<name>A0A510DZ48_9CREN</name>
<dbReference type="GeneID" id="41716547"/>
<dbReference type="OrthoDB" id="24596at2157"/>
<gene>
    <name evidence="3" type="ORF">IC006_0021</name>
    <name evidence="4" type="ORF">IC007_0021</name>
</gene>
<dbReference type="InterPro" id="IPR002347">
    <property type="entry name" value="SDR_fam"/>
</dbReference>
<evidence type="ECO:0008006" key="7">
    <source>
        <dbReference type="Google" id="ProtNLM"/>
    </source>
</evidence>
<evidence type="ECO:0000313" key="5">
    <source>
        <dbReference type="Proteomes" id="UP000322983"/>
    </source>
</evidence>
<keyword evidence="5" id="KW-1185">Reference proteome</keyword>
<evidence type="ECO:0000313" key="3">
    <source>
        <dbReference type="EMBL" id="BBG22737.1"/>
    </source>
</evidence>
<proteinExistence type="inferred from homology"/>
<dbReference type="GO" id="GO:0016491">
    <property type="term" value="F:oxidoreductase activity"/>
    <property type="evidence" value="ECO:0007669"/>
    <property type="project" value="UniProtKB-KW"/>
</dbReference>
<reference evidence="6" key="1">
    <citation type="submission" date="2018-09" db="EMBL/GenBank/DDBJ databases">
        <title>Complete Genome Sequencing of Sulfolobus sp. JCM 16834.</title>
        <authorList>
            <person name="Kato S."/>
            <person name="Itoh T."/>
            <person name="Ohkuma M."/>
        </authorList>
    </citation>
    <scope>NUCLEOTIDE SEQUENCE [LARGE SCALE GENOMIC DNA]</scope>
    <source>
        <strain evidence="6">IC-007</strain>
    </source>
</reference>